<proteinExistence type="predicted"/>
<reference evidence="1" key="1">
    <citation type="journal article" date="2020" name="Stud. Mycol.">
        <title>101 Dothideomycetes genomes: a test case for predicting lifestyles and emergence of pathogens.</title>
        <authorList>
            <person name="Haridas S."/>
            <person name="Albert R."/>
            <person name="Binder M."/>
            <person name="Bloem J."/>
            <person name="Labutti K."/>
            <person name="Salamov A."/>
            <person name="Andreopoulos B."/>
            <person name="Baker S."/>
            <person name="Barry K."/>
            <person name="Bills G."/>
            <person name="Bluhm B."/>
            <person name="Cannon C."/>
            <person name="Castanera R."/>
            <person name="Culley D."/>
            <person name="Daum C."/>
            <person name="Ezra D."/>
            <person name="Gonzalez J."/>
            <person name="Henrissat B."/>
            <person name="Kuo A."/>
            <person name="Liang C."/>
            <person name="Lipzen A."/>
            <person name="Lutzoni F."/>
            <person name="Magnuson J."/>
            <person name="Mondo S."/>
            <person name="Nolan M."/>
            <person name="Ohm R."/>
            <person name="Pangilinan J."/>
            <person name="Park H.-J."/>
            <person name="Ramirez L."/>
            <person name="Alfaro M."/>
            <person name="Sun H."/>
            <person name="Tritt A."/>
            <person name="Yoshinaga Y."/>
            <person name="Zwiers L.-H."/>
            <person name="Turgeon B."/>
            <person name="Goodwin S."/>
            <person name="Spatafora J."/>
            <person name="Crous P."/>
            <person name="Grigoriev I."/>
        </authorList>
    </citation>
    <scope>NUCLEOTIDE SEQUENCE</scope>
    <source>
        <strain evidence="1">CBS 133067</strain>
    </source>
</reference>
<dbReference type="Pfam" id="PF11951">
    <property type="entry name" value="Fungal_trans_2"/>
    <property type="match status" value="1"/>
</dbReference>
<evidence type="ECO:0000313" key="1">
    <source>
        <dbReference type="EMBL" id="KAF2096948.1"/>
    </source>
</evidence>
<dbReference type="AlphaFoldDB" id="A0A9P4IBF0"/>
<protein>
    <submittedName>
        <fullName evidence="1">Uncharacterized protein</fullName>
    </submittedName>
</protein>
<dbReference type="InterPro" id="IPR021858">
    <property type="entry name" value="Fun_TF"/>
</dbReference>
<dbReference type="EMBL" id="ML978129">
    <property type="protein sequence ID" value="KAF2096948.1"/>
    <property type="molecule type" value="Genomic_DNA"/>
</dbReference>
<dbReference type="OrthoDB" id="4159781at2759"/>
<accession>A0A9P4IBF0</accession>
<organism evidence="1 2">
    <name type="scientific">Rhizodiscina lignyota</name>
    <dbReference type="NCBI Taxonomy" id="1504668"/>
    <lineage>
        <taxon>Eukaryota</taxon>
        <taxon>Fungi</taxon>
        <taxon>Dikarya</taxon>
        <taxon>Ascomycota</taxon>
        <taxon>Pezizomycotina</taxon>
        <taxon>Dothideomycetes</taxon>
        <taxon>Pleosporomycetidae</taxon>
        <taxon>Aulographales</taxon>
        <taxon>Rhizodiscinaceae</taxon>
        <taxon>Rhizodiscina</taxon>
    </lineage>
</organism>
<gene>
    <name evidence="1" type="ORF">NA57DRAFT_78537</name>
</gene>
<name>A0A9P4IBF0_9PEZI</name>
<evidence type="ECO:0000313" key="2">
    <source>
        <dbReference type="Proteomes" id="UP000799772"/>
    </source>
</evidence>
<keyword evidence="2" id="KW-1185">Reference proteome</keyword>
<dbReference type="PANTHER" id="PTHR37540">
    <property type="entry name" value="TRANSCRIPTION FACTOR (ACR-2), PUTATIVE-RELATED-RELATED"/>
    <property type="match status" value="1"/>
</dbReference>
<sequence length="613" mass="68730">MASVGRRANAPNLDIRCSAPKLHYYYDLINHHRALSSTSSSEAQTMSMKFIDQTIAFPPCPEPARPAARRSTSGDTNFLFVNSKKGQIPKQSRQPMRSHVMQHARSQRKWSTSKGVVNWTNDSSRCSSEEADHFEAGGEASIIALTDGHKRPATKRRATEGMIYRSQLQSQGSRSSGCFDPQCKGPHNSADPCIGCKIRRGSDIIPFVNSDWALDPYCALPVRLDPASRWMLDQYLLSLSQSVGIDGRSNTAISQAWFAAAFASRAFMYSVLCAAATHLYALGQTSYWAILQYKSHAMTELNSTLADPVLGVTDGNIGAVFNLLCVDETFPLPNVEKNPSPPESEGSQRLVHLEGLKRMVQLRGGLTSLRTNPCLYSFLLWHSTAHTVASFQASDFALDNSEYDRIIRDFYQSDRCYLGQNRILNLLRSSKLPQTIISATEHVIDFSHQVAAWLRIEPKAPDFMHLGNFSSLIVQNLVRFLNSQREFEPMAEAVAVALVMFTVRATNDPTRPLDALHFAATNWLRCALRATDKAKVEWDPDLRLWVCTVGGICAEGSRQQDEIERKFVKACGEWGIESADQLVEALQSLLWVKERFDKRAMDVWQRTRRKAER</sequence>
<dbReference type="Proteomes" id="UP000799772">
    <property type="component" value="Unassembled WGS sequence"/>
</dbReference>
<dbReference type="PANTHER" id="PTHR37540:SF5">
    <property type="entry name" value="TRANSCRIPTION FACTOR DOMAIN-CONTAINING PROTEIN"/>
    <property type="match status" value="1"/>
</dbReference>
<comment type="caution">
    <text evidence="1">The sequence shown here is derived from an EMBL/GenBank/DDBJ whole genome shotgun (WGS) entry which is preliminary data.</text>
</comment>